<dbReference type="SUPFAM" id="SSF46689">
    <property type="entry name" value="Homeodomain-like"/>
    <property type="match status" value="2"/>
</dbReference>
<dbReference type="Pfam" id="PF00440">
    <property type="entry name" value="TetR_N"/>
    <property type="match status" value="1"/>
</dbReference>
<gene>
    <name evidence="6" type="ORF">NEE01_02890</name>
</gene>
<evidence type="ECO:0000256" key="1">
    <source>
        <dbReference type="ARBA" id="ARBA00023015"/>
    </source>
</evidence>
<comment type="caution">
    <text evidence="6">The sequence shown here is derived from an EMBL/GenBank/DDBJ whole genome shotgun (WGS) entry which is preliminary data.</text>
</comment>
<evidence type="ECO:0000256" key="3">
    <source>
        <dbReference type="ARBA" id="ARBA00023163"/>
    </source>
</evidence>
<feature type="domain" description="HTH tetR-type" evidence="5">
    <location>
        <begin position="223"/>
        <end position="283"/>
    </location>
</feature>
<keyword evidence="2 4" id="KW-0238">DNA-binding</keyword>
<evidence type="ECO:0000256" key="4">
    <source>
        <dbReference type="PROSITE-ProRule" id="PRU00335"/>
    </source>
</evidence>
<dbReference type="InterPro" id="IPR001647">
    <property type="entry name" value="HTH_TetR"/>
</dbReference>
<dbReference type="GO" id="GO:0000976">
    <property type="term" value="F:transcription cis-regulatory region binding"/>
    <property type="evidence" value="ECO:0007669"/>
    <property type="project" value="TreeGrafter"/>
</dbReference>
<reference evidence="6" key="1">
    <citation type="submission" date="2022-06" db="EMBL/GenBank/DDBJ databases">
        <title>Sphingomonas sp. nov. isolated from rhizosphere soil of tomato.</title>
        <authorList>
            <person name="Dong H."/>
            <person name="Gao R."/>
        </authorList>
    </citation>
    <scope>NUCLEOTIDE SEQUENCE</scope>
    <source>
        <strain evidence="6">MMSM24</strain>
    </source>
</reference>
<keyword evidence="1" id="KW-0805">Transcription regulation</keyword>
<organism evidence="6 7">
    <name type="scientific">Sphingomonas lycopersici</name>
    <dbReference type="NCBI Taxonomy" id="2951807"/>
    <lineage>
        <taxon>Bacteria</taxon>
        <taxon>Pseudomonadati</taxon>
        <taxon>Pseudomonadota</taxon>
        <taxon>Alphaproteobacteria</taxon>
        <taxon>Sphingomonadales</taxon>
        <taxon>Sphingomonadaceae</taxon>
        <taxon>Sphingomonas</taxon>
    </lineage>
</organism>
<name>A0AA41ZBS7_9SPHN</name>
<dbReference type="EMBL" id="JANFAV010000001">
    <property type="protein sequence ID" value="MCW6533726.1"/>
    <property type="molecule type" value="Genomic_DNA"/>
</dbReference>
<feature type="DNA-binding region" description="H-T-H motif" evidence="4">
    <location>
        <begin position="246"/>
        <end position="265"/>
    </location>
</feature>
<evidence type="ECO:0000256" key="2">
    <source>
        <dbReference type="ARBA" id="ARBA00023125"/>
    </source>
</evidence>
<dbReference type="Proteomes" id="UP001165565">
    <property type="component" value="Unassembled WGS sequence"/>
</dbReference>
<dbReference type="PROSITE" id="PS50977">
    <property type="entry name" value="HTH_TETR_2"/>
    <property type="match status" value="1"/>
</dbReference>
<sequence>MASSSIVQILHAARTRIVAHGMAGLSLRAIVQDAESSLGSLHYRIGDKGALIGMLAAEEADERRRMTATWSPRAAALDLSVPDTLAALIAAWLDEAATLRRDHAIAGCELMLEATIDLATRTGMDDMLGAEDDFWIGLLRPSAGEDATLFGRTIAGYCRDELPFTLVASGHPDYRLLRTATIARLAARFRGPASGVARHFETLVDRCGTPRDTAVLPVDLPEGSRKAELAGYAAALIAERGIAALSHRTVAARAGVANSNVAHYFRTHDDLLRGGMGALILGMRSELTQRIVQQRAARGDALLRATHSVALTALRDARLIPFALDMRRRRGENVRAEIAAGVGGAAGLDAAATQAAVVTLVGARLGALARGGGFAIDIAALARLRDGN</sequence>
<proteinExistence type="predicted"/>
<keyword evidence="3" id="KW-0804">Transcription</keyword>
<evidence type="ECO:0000313" key="6">
    <source>
        <dbReference type="EMBL" id="MCW6533726.1"/>
    </source>
</evidence>
<dbReference type="GO" id="GO:0003700">
    <property type="term" value="F:DNA-binding transcription factor activity"/>
    <property type="evidence" value="ECO:0007669"/>
    <property type="project" value="TreeGrafter"/>
</dbReference>
<dbReference type="RefSeq" id="WP_265267754.1">
    <property type="nucleotide sequence ID" value="NZ_JANFAV010000001.1"/>
</dbReference>
<dbReference type="Gene3D" id="1.10.357.10">
    <property type="entry name" value="Tetracycline Repressor, domain 2"/>
    <property type="match status" value="2"/>
</dbReference>
<dbReference type="PANTHER" id="PTHR30055:SF234">
    <property type="entry name" value="HTH-TYPE TRANSCRIPTIONAL REGULATOR BETI"/>
    <property type="match status" value="1"/>
</dbReference>
<evidence type="ECO:0000259" key="5">
    <source>
        <dbReference type="PROSITE" id="PS50977"/>
    </source>
</evidence>
<dbReference type="InterPro" id="IPR050109">
    <property type="entry name" value="HTH-type_TetR-like_transc_reg"/>
</dbReference>
<protein>
    <submittedName>
        <fullName evidence="6">TetR/AcrR family transcriptional regulator</fullName>
    </submittedName>
</protein>
<accession>A0AA41ZBS7</accession>
<keyword evidence="7" id="KW-1185">Reference proteome</keyword>
<dbReference type="AlphaFoldDB" id="A0AA41ZBS7"/>
<dbReference type="PANTHER" id="PTHR30055">
    <property type="entry name" value="HTH-TYPE TRANSCRIPTIONAL REGULATOR RUTR"/>
    <property type="match status" value="1"/>
</dbReference>
<dbReference type="InterPro" id="IPR009057">
    <property type="entry name" value="Homeodomain-like_sf"/>
</dbReference>
<evidence type="ECO:0000313" key="7">
    <source>
        <dbReference type="Proteomes" id="UP001165565"/>
    </source>
</evidence>